<dbReference type="Proteomes" id="UP000737391">
    <property type="component" value="Unassembled WGS sequence"/>
</dbReference>
<keyword evidence="3" id="KW-1185">Reference proteome</keyword>
<evidence type="ECO:0000313" key="2">
    <source>
        <dbReference type="EMBL" id="KAF4494630.1"/>
    </source>
</evidence>
<protein>
    <submittedName>
        <fullName evidence="2">Maltose permease</fullName>
    </submittedName>
</protein>
<gene>
    <name evidence="2" type="ORF">FAGAP_9230</name>
</gene>
<dbReference type="OrthoDB" id="5101577at2759"/>
<dbReference type="AlphaFoldDB" id="A0A9P5E4N1"/>
<dbReference type="EMBL" id="LUFC02000740">
    <property type="protein sequence ID" value="KAF4494630.1"/>
    <property type="molecule type" value="Genomic_DNA"/>
</dbReference>
<sequence>MAAITDDKVARVSEDDHAPNYDTIKDASIAKQAAEEEHNLTLLQAIRKYPKAVMWSVLLSTSIIMEGYDIVLISSFFAQPSFREHYGSYQPKTNS</sequence>
<accession>A0A9P5E4N1</accession>
<reference evidence="2" key="1">
    <citation type="submission" date="2020-01" db="EMBL/GenBank/DDBJ databases">
        <title>Identification and distribution of gene clusters putatively required for synthesis of sphingolipid metabolism inhibitors in phylogenetically diverse species of the filamentous fungus Fusarium.</title>
        <authorList>
            <person name="Kim H.-S."/>
            <person name="Busman M."/>
            <person name="Brown D.W."/>
            <person name="Divon H."/>
            <person name="Uhlig S."/>
            <person name="Proctor R.H."/>
        </authorList>
    </citation>
    <scope>NUCLEOTIDE SEQUENCE</scope>
    <source>
        <strain evidence="2">NRRL 31653</strain>
    </source>
</reference>
<name>A0A9P5E4N1_9HYPO</name>
<keyword evidence="1" id="KW-0472">Membrane</keyword>
<comment type="caution">
    <text evidence="2">The sequence shown here is derived from an EMBL/GenBank/DDBJ whole genome shotgun (WGS) entry which is preliminary data.</text>
</comment>
<evidence type="ECO:0000313" key="3">
    <source>
        <dbReference type="Proteomes" id="UP000737391"/>
    </source>
</evidence>
<feature type="transmembrane region" description="Helical" evidence="1">
    <location>
        <begin position="52"/>
        <end position="78"/>
    </location>
</feature>
<evidence type="ECO:0000256" key="1">
    <source>
        <dbReference type="SAM" id="Phobius"/>
    </source>
</evidence>
<keyword evidence="1" id="KW-1133">Transmembrane helix</keyword>
<organism evidence="2 3">
    <name type="scientific">Fusarium agapanthi</name>
    <dbReference type="NCBI Taxonomy" id="1803897"/>
    <lineage>
        <taxon>Eukaryota</taxon>
        <taxon>Fungi</taxon>
        <taxon>Dikarya</taxon>
        <taxon>Ascomycota</taxon>
        <taxon>Pezizomycotina</taxon>
        <taxon>Sordariomycetes</taxon>
        <taxon>Hypocreomycetidae</taxon>
        <taxon>Hypocreales</taxon>
        <taxon>Nectriaceae</taxon>
        <taxon>Fusarium</taxon>
        <taxon>Fusarium fujikuroi species complex</taxon>
    </lineage>
</organism>
<keyword evidence="1" id="KW-0812">Transmembrane</keyword>
<proteinExistence type="predicted"/>